<dbReference type="AlphaFoldDB" id="A0A9W9ENP9"/>
<feature type="region of interest" description="Disordered" evidence="1">
    <location>
        <begin position="1"/>
        <end position="23"/>
    </location>
</feature>
<protein>
    <submittedName>
        <fullName evidence="2">Uncharacterized protein</fullName>
    </submittedName>
</protein>
<accession>A0A9W9ENP9</accession>
<comment type="caution">
    <text evidence="2">The sequence shown here is derived from an EMBL/GenBank/DDBJ whole genome shotgun (WGS) entry which is preliminary data.</text>
</comment>
<dbReference type="EMBL" id="JAPQKI010000010">
    <property type="protein sequence ID" value="KAJ5085029.1"/>
    <property type="molecule type" value="Genomic_DNA"/>
</dbReference>
<proteinExistence type="predicted"/>
<keyword evidence="3" id="KW-1185">Reference proteome</keyword>
<reference evidence="2" key="1">
    <citation type="submission" date="2022-11" db="EMBL/GenBank/DDBJ databases">
        <authorList>
            <person name="Petersen C."/>
        </authorList>
    </citation>
    <scope>NUCLEOTIDE SEQUENCE</scope>
    <source>
        <strain evidence="2">IBT 30761</strain>
    </source>
</reference>
<feature type="region of interest" description="Disordered" evidence="1">
    <location>
        <begin position="527"/>
        <end position="546"/>
    </location>
</feature>
<gene>
    <name evidence="2" type="ORF">N7532_009800</name>
</gene>
<feature type="compositionally biased region" description="Polar residues" evidence="1">
    <location>
        <begin position="529"/>
        <end position="546"/>
    </location>
</feature>
<dbReference type="OrthoDB" id="4305857at2759"/>
<organism evidence="2 3">
    <name type="scientific">Penicillium argentinense</name>
    <dbReference type="NCBI Taxonomy" id="1131581"/>
    <lineage>
        <taxon>Eukaryota</taxon>
        <taxon>Fungi</taxon>
        <taxon>Dikarya</taxon>
        <taxon>Ascomycota</taxon>
        <taxon>Pezizomycotina</taxon>
        <taxon>Eurotiomycetes</taxon>
        <taxon>Eurotiomycetidae</taxon>
        <taxon>Eurotiales</taxon>
        <taxon>Aspergillaceae</taxon>
        <taxon>Penicillium</taxon>
    </lineage>
</organism>
<evidence type="ECO:0000313" key="3">
    <source>
        <dbReference type="Proteomes" id="UP001149074"/>
    </source>
</evidence>
<evidence type="ECO:0000313" key="2">
    <source>
        <dbReference type="EMBL" id="KAJ5085029.1"/>
    </source>
</evidence>
<dbReference type="GeneID" id="81361270"/>
<name>A0A9W9ENP9_9EURO</name>
<dbReference type="Proteomes" id="UP001149074">
    <property type="component" value="Unassembled WGS sequence"/>
</dbReference>
<dbReference type="RefSeq" id="XP_056469707.1">
    <property type="nucleotide sequence ID" value="XM_056622291.1"/>
</dbReference>
<sequence length="546" mass="60156">MTGPPLTPETFSPEGSTISYPGRATPVQVSQNVTRSFAGALSDNWPLTFANIRLISIAAYTDGPSLRAKVSLMTKIENSDEEIIVRSTHPSLKGCHEVSVVEGGQVDRPIWLVNASDAHRIESTHAAGREIHILPKHFSRPLSYSYVPVRDTSVVTIDPRAFLSPQVIISIREAFPGSLGIQIILTGWMLVLFPDKKSLEACWAKGAPDEVGNLRVGYILTSCCATANVIESGQAVSNAPATFAHHAALGLRLRLPGGSEAITTVTHAFVRVANPGMSNLRKGFMEQILFAKEYLRRLRPPPRQTQHAGIVHSKRSSNSPVGKEIWLSGTNTHIGTITVTYDRCSRHRLIPYPYGFQHDLSLVTGPNLPHLTNPPNTPRVTEWGPYEEALQGRPVFLHRYNIATGRFHIYQGHGITAQAQQCIIHGTQYSWEERSRGFSTALLWRTIRDTDSVRGASGSVLCLGEPHHETARALLFQNFEGSLTASEHVKIADNEDASKFKGGFLLPEEIRQSQIITVQTPFSKVFRSPQRNSNSEAVTQENSMTV</sequence>
<feature type="compositionally biased region" description="Polar residues" evidence="1">
    <location>
        <begin position="9"/>
        <end position="19"/>
    </location>
</feature>
<evidence type="ECO:0000256" key="1">
    <source>
        <dbReference type="SAM" id="MobiDB-lite"/>
    </source>
</evidence>
<reference evidence="2" key="2">
    <citation type="journal article" date="2023" name="IMA Fungus">
        <title>Comparative genomic study of the Penicillium genus elucidates a diverse pangenome and 15 lateral gene transfer events.</title>
        <authorList>
            <person name="Petersen C."/>
            <person name="Sorensen T."/>
            <person name="Nielsen M.R."/>
            <person name="Sondergaard T.E."/>
            <person name="Sorensen J.L."/>
            <person name="Fitzpatrick D.A."/>
            <person name="Frisvad J.C."/>
            <person name="Nielsen K.L."/>
        </authorList>
    </citation>
    <scope>NUCLEOTIDE SEQUENCE</scope>
    <source>
        <strain evidence="2">IBT 30761</strain>
    </source>
</reference>